<feature type="non-terminal residue" evidence="6">
    <location>
        <position position="342"/>
    </location>
</feature>
<accession>A0AAD6VHH2</accession>
<proteinExistence type="predicted"/>
<evidence type="ECO:0000256" key="4">
    <source>
        <dbReference type="PROSITE-ProRule" id="PRU00134"/>
    </source>
</evidence>
<comment type="caution">
    <text evidence="6">The sequence shown here is derived from an EMBL/GenBank/DDBJ whole genome shotgun (WGS) entry which is preliminary data.</text>
</comment>
<feature type="domain" description="MYND-type" evidence="5">
    <location>
        <begin position="295"/>
        <end position="333"/>
    </location>
</feature>
<dbReference type="PROSITE" id="PS01360">
    <property type="entry name" value="ZF_MYND_1"/>
    <property type="match status" value="1"/>
</dbReference>
<dbReference type="Pfam" id="PF01753">
    <property type="entry name" value="zf-MYND"/>
    <property type="match status" value="1"/>
</dbReference>
<dbReference type="InterPro" id="IPR002893">
    <property type="entry name" value="Znf_MYND"/>
</dbReference>
<evidence type="ECO:0000259" key="5">
    <source>
        <dbReference type="PROSITE" id="PS50865"/>
    </source>
</evidence>
<dbReference type="SUPFAM" id="SSF144232">
    <property type="entry name" value="HIT/MYND zinc finger-like"/>
    <property type="match status" value="1"/>
</dbReference>
<sequence>MKITELVVRSGDCNLLLAADGPTYWFHTEHERIEERGWGCLDPESPISGLCTDLVATCIVFVFQCRATRRTTLCHVVSKTDIAVFEEQMRYVTKEDPHSQVDIVVFQGCVYGNTGEVPSKILQEDSMWVSQTLEHIRNKRTSCHASAYPKPLGYGVVLVDKLSGDVIIPMPPTTEPAPQFLSCINTWPPTPTMLIERQIVDEFYRIQSTASYIRSKYRIIPCFQVYDGTRKLVIPPSSDDTREIFRIATMHPNFPHFEHIQQSDLDICNRVVPTIEMPGYIKHLPELIRKAGGFCEVAGCRKFTIQTCSMCKGAHYCNKNHQEEHWAEHKTWCKSHRYKPGG</sequence>
<name>A0AAD6VHH2_9AGAR</name>
<dbReference type="GO" id="GO:0008270">
    <property type="term" value="F:zinc ion binding"/>
    <property type="evidence" value="ECO:0007669"/>
    <property type="project" value="UniProtKB-KW"/>
</dbReference>
<dbReference type="Proteomes" id="UP001219525">
    <property type="component" value="Unassembled WGS sequence"/>
</dbReference>
<keyword evidence="1" id="KW-0479">Metal-binding</keyword>
<keyword evidence="7" id="KW-1185">Reference proteome</keyword>
<dbReference type="AlphaFoldDB" id="A0AAD6VHH2"/>
<keyword evidence="3" id="KW-0862">Zinc</keyword>
<evidence type="ECO:0000256" key="3">
    <source>
        <dbReference type="ARBA" id="ARBA00022833"/>
    </source>
</evidence>
<gene>
    <name evidence="6" type="ORF">GGX14DRAFT_446316</name>
</gene>
<keyword evidence="2 4" id="KW-0863">Zinc-finger</keyword>
<protein>
    <recommendedName>
        <fullName evidence="5">MYND-type domain-containing protein</fullName>
    </recommendedName>
</protein>
<evidence type="ECO:0000256" key="2">
    <source>
        <dbReference type="ARBA" id="ARBA00022771"/>
    </source>
</evidence>
<evidence type="ECO:0000313" key="7">
    <source>
        <dbReference type="Proteomes" id="UP001219525"/>
    </source>
</evidence>
<reference evidence="6" key="1">
    <citation type="submission" date="2023-03" db="EMBL/GenBank/DDBJ databases">
        <title>Massive genome expansion in bonnet fungi (Mycena s.s.) driven by repeated elements and novel gene families across ecological guilds.</title>
        <authorList>
            <consortium name="Lawrence Berkeley National Laboratory"/>
            <person name="Harder C.B."/>
            <person name="Miyauchi S."/>
            <person name="Viragh M."/>
            <person name="Kuo A."/>
            <person name="Thoen E."/>
            <person name="Andreopoulos B."/>
            <person name="Lu D."/>
            <person name="Skrede I."/>
            <person name="Drula E."/>
            <person name="Henrissat B."/>
            <person name="Morin E."/>
            <person name="Kohler A."/>
            <person name="Barry K."/>
            <person name="LaButti K."/>
            <person name="Morin E."/>
            <person name="Salamov A."/>
            <person name="Lipzen A."/>
            <person name="Mereny Z."/>
            <person name="Hegedus B."/>
            <person name="Baldrian P."/>
            <person name="Stursova M."/>
            <person name="Weitz H."/>
            <person name="Taylor A."/>
            <person name="Grigoriev I.V."/>
            <person name="Nagy L.G."/>
            <person name="Martin F."/>
            <person name="Kauserud H."/>
        </authorList>
    </citation>
    <scope>NUCLEOTIDE SEQUENCE</scope>
    <source>
        <strain evidence="6">9144</strain>
    </source>
</reference>
<dbReference type="EMBL" id="JARJCW010000022">
    <property type="protein sequence ID" value="KAJ7213107.1"/>
    <property type="molecule type" value="Genomic_DNA"/>
</dbReference>
<organism evidence="6 7">
    <name type="scientific">Mycena pura</name>
    <dbReference type="NCBI Taxonomy" id="153505"/>
    <lineage>
        <taxon>Eukaryota</taxon>
        <taxon>Fungi</taxon>
        <taxon>Dikarya</taxon>
        <taxon>Basidiomycota</taxon>
        <taxon>Agaricomycotina</taxon>
        <taxon>Agaricomycetes</taxon>
        <taxon>Agaricomycetidae</taxon>
        <taxon>Agaricales</taxon>
        <taxon>Marasmiineae</taxon>
        <taxon>Mycenaceae</taxon>
        <taxon>Mycena</taxon>
    </lineage>
</organism>
<dbReference type="PROSITE" id="PS50865">
    <property type="entry name" value="ZF_MYND_2"/>
    <property type="match status" value="1"/>
</dbReference>
<evidence type="ECO:0000256" key="1">
    <source>
        <dbReference type="ARBA" id="ARBA00022723"/>
    </source>
</evidence>
<dbReference type="Gene3D" id="6.10.140.2220">
    <property type="match status" value="1"/>
</dbReference>
<evidence type="ECO:0000313" key="6">
    <source>
        <dbReference type="EMBL" id="KAJ7213107.1"/>
    </source>
</evidence>